<organism evidence="2 3">
    <name type="scientific">Vicingus serpentipes</name>
    <dbReference type="NCBI Taxonomy" id="1926625"/>
    <lineage>
        <taxon>Bacteria</taxon>
        <taxon>Pseudomonadati</taxon>
        <taxon>Bacteroidota</taxon>
        <taxon>Flavobacteriia</taxon>
        <taxon>Flavobacteriales</taxon>
        <taxon>Vicingaceae</taxon>
        <taxon>Vicingus</taxon>
    </lineage>
</organism>
<dbReference type="RefSeq" id="WP_147100652.1">
    <property type="nucleotide sequence ID" value="NZ_VOOS01000004.1"/>
</dbReference>
<evidence type="ECO:0008006" key="4">
    <source>
        <dbReference type="Google" id="ProtNLM"/>
    </source>
</evidence>
<dbReference type="AlphaFoldDB" id="A0A5C6RQU9"/>
<dbReference type="OrthoDB" id="1492850at2"/>
<dbReference type="SUPFAM" id="SSF82171">
    <property type="entry name" value="DPP6 N-terminal domain-like"/>
    <property type="match status" value="1"/>
</dbReference>
<reference evidence="2 3" key="1">
    <citation type="submission" date="2019-08" db="EMBL/GenBank/DDBJ databases">
        <title>Genome of Vicingus serpentipes NCIMB 15042.</title>
        <authorList>
            <person name="Bowman J.P."/>
        </authorList>
    </citation>
    <scope>NUCLEOTIDE SEQUENCE [LARGE SCALE GENOMIC DNA]</scope>
    <source>
        <strain evidence="2 3">NCIMB 15042</strain>
    </source>
</reference>
<sequence>MKNLLVISILFFCLSSYAQSNDNFKEFKLGDEKSLRSGIAISPDGKTIAIAGMQSFPLFIYDWENDKIIKKFDVGNWYAGAKVDYSAKGTYLLLQQTFYNDYNPNKDREVDFEIVNSESGKIVQKINKAHSVKISNSETFYVVLSGDKVDFYELPSGNKIKTLIVEKATNSVAISPDEKWLAVSHRPTLEQVKNAPTIRNDKKAKKAIKPALKYREMISLYNVETLTLDKTINELYDIIYRLQFSKDGSELLSYSIPHSKMQLSTAGRQGYIYSIEMPAGTPKRTAYMTLSIYEPDFHENTDKNVFGVVSTDKFPEIILYNYKTGRALTKFNLVTRLGQAIKSGMMTDSRASFAFLPNNKVLIVSGTKTILWDPEL</sequence>
<evidence type="ECO:0000313" key="2">
    <source>
        <dbReference type="EMBL" id="TXB64557.1"/>
    </source>
</evidence>
<feature type="signal peptide" evidence="1">
    <location>
        <begin position="1"/>
        <end position="18"/>
    </location>
</feature>
<keyword evidence="1" id="KW-0732">Signal</keyword>
<evidence type="ECO:0000313" key="3">
    <source>
        <dbReference type="Proteomes" id="UP000321721"/>
    </source>
</evidence>
<feature type="chain" id="PRO_5022776327" description="WD40 repeat domain-containing protein" evidence="1">
    <location>
        <begin position="19"/>
        <end position="376"/>
    </location>
</feature>
<accession>A0A5C6RQU9</accession>
<keyword evidence="3" id="KW-1185">Reference proteome</keyword>
<protein>
    <recommendedName>
        <fullName evidence="4">WD40 repeat domain-containing protein</fullName>
    </recommendedName>
</protein>
<name>A0A5C6RQU9_9FLAO</name>
<comment type="caution">
    <text evidence="2">The sequence shown here is derived from an EMBL/GenBank/DDBJ whole genome shotgun (WGS) entry which is preliminary data.</text>
</comment>
<evidence type="ECO:0000256" key="1">
    <source>
        <dbReference type="SAM" id="SignalP"/>
    </source>
</evidence>
<dbReference type="Gene3D" id="2.130.10.10">
    <property type="entry name" value="YVTN repeat-like/Quinoprotein amine dehydrogenase"/>
    <property type="match status" value="1"/>
</dbReference>
<proteinExistence type="predicted"/>
<dbReference type="EMBL" id="VOOS01000004">
    <property type="protein sequence ID" value="TXB64557.1"/>
    <property type="molecule type" value="Genomic_DNA"/>
</dbReference>
<dbReference type="InterPro" id="IPR015943">
    <property type="entry name" value="WD40/YVTN_repeat-like_dom_sf"/>
</dbReference>
<gene>
    <name evidence="2" type="ORF">FRY74_08880</name>
</gene>
<dbReference type="Proteomes" id="UP000321721">
    <property type="component" value="Unassembled WGS sequence"/>
</dbReference>